<gene>
    <name evidence="6" type="ORF">PFISCL1PPCAC_7041</name>
</gene>
<dbReference type="AlphaFoldDB" id="A0AAV5VCX8"/>
<dbReference type="FunFam" id="2.60.120.200:FF:000155">
    <property type="entry name" value="Galectin"/>
    <property type="match status" value="1"/>
</dbReference>
<dbReference type="SMART" id="SM00908">
    <property type="entry name" value="Gal-bind_lectin"/>
    <property type="match status" value="2"/>
</dbReference>
<dbReference type="InterPro" id="IPR013320">
    <property type="entry name" value="ConA-like_dom_sf"/>
</dbReference>
<dbReference type="InterPro" id="IPR044156">
    <property type="entry name" value="Galectin-like"/>
</dbReference>
<evidence type="ECO:0000256" key="3">
    <source>
        <dbReference type="RuleBase" id="RU102079"/>
    </source>
</evidence>
<proteinExistence type="predicted"/>
<comment type="caution">
    <text evidence="6">The sequence shown here is derived from an EMBL/GenBank/DDBJ whole genome shotgun (WGS) entry which is preliminary data.</text>
</comment>
<feature type="region of interest" description="Disordered" evidence="4">
    <location>
        <begin position="1"/>
        <end position="21"/>
    </location>
</feature>
<reference evidence="6" key="1">
    <citation type="submission" date="2023-10" db="EMBL/GenBank/DDBJ databases">
        <title>Genome assembly of Pristionchus species.</title>
        <authorList>
            <person name="Yoshida K."/>
            <person name="Sommer R.J."/>
        </authorList>
    </citation>
    <scope>NUCLEOTIDE SEQUENCE</scope>
    <source>
        <strain evidence="6">RS5133</strain>
    </source>
</reference>
<dbReference type="FunFam" id="2.60.120.200:FF:000145">
    <property type="entry name" value="Galectin"/>
    <property type="match status" value="1"/>
</dbReference>
<evidence type="ECO:0000256" key="1">
    <source>
        <dbReference type="ARBA" id="ARBA00022734"/>
    </source>
</evidence>
<feature type="domain" description="Galectin" evidence="5">
    <location>
        <begin position="170"/>
        <end position="311"/>
    </location>
</feature>
<dbReference type="CDD" id="cd00070">
    <property type="entry name" value="GLECT"/>
    <property type="match status" value="2"/>
</dbReference>
<dbReference type="GO" id="GO:0016936">
    <property type="term" value="F:galactoside binding"/>
    <property type="evidence" value="ECO:0007669"/>
    <property type="project" value="TreeGrafter"/>
</dbReference>
<keyword evidence="2" id="KW-0677">Repeat</keyword>
<feature type="domain" description="Galectin" evidence="5">
    <location>
        <begin position="30"/>
        <end position="161"/>
    </location>
</feature>
<keyword evidence="1 3" id="KW-0430">Lectin</keyword>
<dbReference type="PANTHER" id="PTHR11346:SF93">
    <property type="entry name" value="GALECTIN DOMAIN-CONTAINING PROTEIN"/>
    <property type="match status" value="1"/>
</dbReference>
<feature type="non-terminal residue" evidence="6">
    <location>
        <position position="1"/>
    </location>
</feature>
<dbReference type="InterPro" id="IPR001079">
    <property type="entry name" value="Galectin_CRD"/>
</dbReference>
<sequence length="311" mass="35483">LQSRQAEKRRRSSRREERRRMTEKTFNIPYRSKLTEHIEPGQTLIIRGKTIDESKRFNINLHKDTPDFSGNDVPLHVSVRFDEGKLVFNTFSKGAWGKEERQKLPIKKGDNFDCRVRAHDSKFTISFNRKEVKVFEHRIPLQHVTHLSIDGDVVLNHVQWGGKYYPVPYESGIAGEGLTPGKSLIIYGVPEKKAKKFNINLLMKNGDISLHLNPRFNEKAKSSPFICGKIKPGCVVRNGLVAGAWGNEEREGKMPFEKGVGFDLEIKNEEYAYQLIVNGERFASFAHRAEPRDIVGLQIQGDVDISGIQIV</sequence>
<accession>A0AAV5VCX8</accession>
<dbReference type="PANTHER" id="PTHR11346">
    <property type="entry name" value="GALECTIN"/>
    <property type="match status" value="1"/>
</dbReference>
<protein>
    <recommendedName>
        <fullName evidence="3">Galectin</fullName>
    </recommendedName>
</protein>
<dbReference type="SMART" id="SM00276">
    <property type="entry name" value="GLECT"/>
    <property type="match status" value="2"/>
</dbReference>
<dbReference type="PROSITE" id="PS51304">
    <property type="entry name" value="GALECTIN"/>
    <property type="match status" value="2"/>
</dbReference>
<dbReference type="Gene3D" id="2.60.120.200">
    <property type="match status" value="2"/>
</dbReference>
<name>A0AAV5VCX8_9BILA</name>
<evidence type="ECO:0000313" key="6">
    <source>
        <dbReference type="EMBL" id="GMT15744.1"/>
    </source>
</evidence>
<organism evidence="6 7">
    <name type="scientific">Pristionchus fissidentatus</name>
    <dbReference type="NCBI Taxonomy" id="1538716"/>
    <lineage>
        <taxon>Eukaryota</taxon>
        <taxon>Metazoa</taxon>
        <taxon>Ecdysozoa</taxon>
        <taxon>Nematoda</taxon>
        <taxon>Chromadorea</taxon>
        <taxon>Rhabditida</taxon>
        <taxon>Rhabditina</taxon>
        <taxon>Diplogasteromorpha</taxon>
        <taxon>Diplogasteroidea</taxon>
        <taxon>Neodiplogasteridae</taxon>
        <taxon>Pristionchus</taxon>
    </lineage>
</organism>
<evidence type="ECO:0000259" key="5">
    <source>
        <dbReference type="PROSITE" id="PS51304"/>
    </source>
</evidence>
<dbReference type="Proteomes" id="UP001432322">
    <property type="component" value="Unassembled WGS sequence"/>
</dbReference>
<keyword evidence="7" id="KW-1185">Reference proteome</keyword>
<evidence type="ECO:0000256" key="2">
    <source>
        <dbReference type="ARBA" id="ARBA00022737"/>
    </source>
</evidence>
<dbReference type="GO" id="GO:0030246">
    <property type="term" value="F:carbohydrate binding"/>
    <property type="evidence" value="ECO:0007669"/>
    <property type="project" value="UniProtKB-UniRule"/>
</dbReference>
<dbReference type="EMBL" id="BTSY01000002">
    <property type="protein sequence ID" value="GMT15744.1"/>
    <property type="molecule type" value="Genomic_DNA"/>
</dbReference>
<dbReference type="Pfam" id="PF00337">
    <property type="entry name" value="Gal-bind_lectin"/>
    <property type="match status" value="2"/>
</dbReference>
<evidence type="ECO:0000256" key="4">
    <source>
        <dbReference type="SAM" id="MobiDB-lite"/>
    </source>
</evidence>
<evidence type="ECO:0000313" key="7">
    <source>
        <dbReference type="Proteomes" id="UP001432322"/>
    </source>
</evidence>
<dbReference type="SUPFAM" id="SSF49899">
    <property type="entry name" value="Concanavalin A-like lectins/glucanases"/>
    <property type="match status" value="2"/>
</dbReference>